<feature type="transmembrane region" description="Helical" evidence="1">
    <location>
        <begin position="56"/>
        <end position="80"/>
    </location>
</feature>
<keyword evidence="1" id="KW-0472">Membrane</keyword>
<gene>
    <name evidence="2" type="ORF">SAMN04488579_11368</name>
</gene>
<keyword evidence="1" id="KW-1133">Transmembrane helix</keyword>
<feature type="transmembrane region" description="Helical" evidence="1">
    <location>
        <begin position="110"/>
        <end position="129"/>
    </location>
</feature>
<organism evidence="2 3">
    <name type="scientific">Eubacterium barkeri</name>
    <name type="common">Clostridium barkeri</name>
    <dbReference type="NCBI Taxonomy" id="1528"/>
    <lineage>
        <taxon>Bacteria</taxon>
        <taxon>Bacillati</taxon>
        <taxon>Bacillota</taxon>
        <taxon>Clostridia</taxon>
        <taxon>Eubacteriales</taxon>
        <taxon>Eubacteriaceae</taxon>
        <taxon>Eubacterium</taxon>
    </lineage>
</organism>
<dbReference type="EMBL" id="FNOU01000013">
    <property type="protein sequence ID" value="SDY01130.1"/>
    <property type="molecule type" value="Genomic_DNA"/>
</dbReference>
<sequence>MQAFLNRYFFPPHVTPQNRVFSPEHFILSGLIILAIILIIRLQMKRNDSAFSQRLLYGLGATMLCLEIFRVSWLTTFYGWDLRNLRFDWCNQVCMVLPWIILFKWKKAYPFIDVLSIIGGSMVLLYPLWVFYDYAGIHIMAVQSMLSHGIMVLIPLTIPFTLENNVEINKSWKPLAGLSVMLTVAFAMSRKLNVNYLLMKGANGIPVLQRIPTPWHWVVILPIFIGGILLVWRLLQWYNGVIAKKVGVRNENIGYLQQ</sequence>
<dbReference type="STRING" id="1528.SAMN04488579_11368"/>
<evidence type="ECO:0000313" key="2">
    <source>
        <dbReference type="EMBL" id="SDY01130.1"/>
    </source>
</evidence>
<keyword evidence="1" id="KW-0812">Transmembrane</keyword>
<dbReference type="Proteomes" id="UP000199652">
    <property type="component" value="Unassembled WGS sequence"/>
</dbReference>
<name>A0A1H3GDL2_EUBBA</name>
<dbReference type="RefSeq" id="WP_090245561.1">
    <property type="nucleotide sequence ID" value="NZ_FNOU01000013.1"/>
</dbReference>
<protein>
    <submittedName>
        <fullName evidence="2">Uncharacterized membrane protein YwaF</fullName>
    </submittedName>
</protein>
<evidence type="ECO:0000256" key="1">
    <source>
        <dbReference type="SAM" id="Phobius"/>
    </source>
</evidence>
<proteinExistence type="predicted"/>
<dbReference type="AlphaFoldDB" id="A0A1H3GDL2"/>
<reference evidence="3" key="1">
    <citation type="submission" date="2016-10" db="EMBL/GenBank/DDBJ databases">
        <authorList>
            <person name="Varghese N."/>
            <person name="Submissions S."/>
        </authorList>
    </citation>
    <scope>NUCLEOTIDE SEQUENCE [LARGE SCALE GENOMIC DNA]</scope>
    <source>
        <strain evidence="3">VPI 5359</strain>
    </source>
</reference>
<feature type="transmembrane region" description="Helical" evidence="1">
    <location>
        <begin position="215"/>
        <end position="235"/>
    </location>
</feature>
<dbReference type="Pfam" id="PF14808">
    <property type="entry name" value="TMEM164"/>
    <property type="match status" value="1"/>
</dbReference>
<keyword evidence="3" id="KW-1185">Reference proteome</keyword>
<evidence type="ECO:0000313" key="3">
    <source>
        <dbReference type="Proteomes" id="UP000199652"/>
    </source>
</evidence>
<feature type="transmembrane region" description="Helical" evidence="1">
    <location>
        <begin position="26"/>
        <end position="44"/>
    </location>
</feature>
<accession>A0A1H3GDL2</accession>
<dbReference type="OrthoDB" id="1763728at2"/>
<feature type="transmembrane region" description="Helical" evidence="1">
    <location>
        <begin position="135"/>
        <end position="160"/>
    </location>
</feature>